<evidence type="ECO:0000256" key="1">
    <source>
        <dbReference type="SAM" id="Phobius"/>
    </source>
</evidence>
<feature type="transmembrane region" description="Helical" evidence="1">
    <location>
        <begin position="98"/>
        <end position="121"/>
    </location>
</feature>
<reference evidence="2 3" key="1">
    <citation type="journal article" date="2011" name="PLoS Pathog.">
        <title>Dynamic evolution of pathogenicity revealed by sequencing and comparative genomics of 19 Pseudomonas syringae isolates.</title>
        <authorList>
            <person name="Baltrus D.A."/>
            <person name="Nishimura M.T."/>
            <person name="Romanchuk A."/>
            <person name="Chang J.H."/>
            <person name="Mukhtar M.S."/>
            <person name="Cherkis K."/>
            <person name="Roach J."/>
            <person name="Grant S.R."/>
            <person name="Jones C.D."/>
            <person name="Dangl J.L."/>
        </authorList>
    </citation>
    <scope>NUCLEOTIDE SEQUENCE [LARGE SCALE GENOMIC DNA]</scope>
    <source>
        <strain evidence="3">race 4</strain>
    </source>
</reference>
<keyword evidence="1" id="KW-0472">Membrane</keyword>
<dbReference type="GO" id="GO:0042910">
    <property type="term" value="F:xenobiotic transmembrane transporter activity"/>
    <property type="evidence" value="ECO:0007669"/>
    <property type="project" value="TreeGrafter"/>
</dbReference>
<dbReference type="PANTHER" id="PTHR32063:SF64">
    <property type="entry name" value="ACRB_ACRD_ACRF FAMILY PROTEIN"/>
    <property type="match status" value="1"/>
</dbReference>
<feature type="transmembrane region" description="Helical" evidence="1">
    <location>
        <begin position="65"/>
        <end position="86"/>
    </location>
</feature>
<evidence type="ECO:0000313" key="3">
    <source>
        <dbReference type="Proteomes" id="UP000005466"/>
    </source>
</evidence>
<organism evidence="2 3">
    <name type="scientific">Pseudomonas savastanoi pv. glycinea str. race 4</name>
    <dbReference type="NCBI Taxonomy" id="875330"/>
    <lineage>
        <taxon>Bacteria</taxon>
        <taxon>Pseudomonadati</taxon>
        <taxon>Pseudomonadota</taxon>
        <taxon>Gammaproteobacteria</taxon>
        <taxon>Pseudomonadales</taxon>
        <taxon>Pseudomonadaceae</taxon>
        <taxon>Pseudomonas</taxon>
    </lineage>
</organism>
<dbReference type="InterPro" id="IPR001036">
    <property type="entry name" value="Acrflvin-R"/>
</dbReference>
<dbReference type="Gene3D" id="1.20.1640.10">
    <property type="entry name" value="Multidrug efflux transporter AcrB transmembrane domain"/>
    <property type="match status" value="1"/>
</dbReference>
<gene>
    <name evidence="2" type="ORF">Pgy4_33126</name>
</gene>
<dbReference type="SUPFAM" id="SSF82866">
    <property type="entry name" value="Multidrug efflux transporter AcrB transmembrane domain"/>
    <property type="match status" value="1"/>
</dbReference>
<feature type="non-terminal residue" evidence="2">
    <location>
        <position position="141"/>
    </location>
</feature>
<sequence length="141" mass="14836">MACSIPLVLALVFVFMEYSGITMQRISLGALIIALGLLVDDAMITVEMMVTRLESGDSLPQAATFAYTSTAFPMLTGTLVTVAGFVPIGLNSSSAGEYVFTMFAVIAVALLLSWLVAVLFAPLIGVHILKASAPHAAPGRW</sequence>
<dbReference type="GO" id="GO:0005886">
    <property type="term" value="C:plasma membrane"/>
    <property type="evidence" value="ECO:0007669"/>
    <property type="project" value="TreeGrafter"/>
</dbReference>
<keyword evidence="1" id="KW-1133">Transmembrane helix</keyword>
<dbReference type="AlphaFoldDB" id="F3CEV9"/>
<dbReference type="Proteomes" id="UP000005466">
    <property type="component" value="Unassembled WGS sequence"/>
</dbReference>
<protein>
    <submittedName>
        <fullName evidence="2">AcrB/AcrD/AcrF family transporter</fullName>
    </submittedName>
</protein>
<name>F3CEV9_PSESG</name>
<dbReference type="Pfam" id="PF00873">
    <property type="entry name" value="ACR_tran"/>
    <property type="match status" value="1"/>
</dbReference>
<keyword evidence="1" id="KW-0812">Transmembrane</keyword>
<dbReference type="PANTHER" id="PTHR32063">
    <property type="match status" value="1"/>
</dbReference>
<evidence type="ECO:0000313" key="2">
    <source>
        <dbReference type="EMBL" id="EGH17801.1"/>
    </source>
</evidence>
<accession>F3CEV9</accession>
<dbReference type="EMBL" id="ADWY01002069">
    <property type="protein sequence ID" value="EGH17801.1"/>
    <property type="molecule type" value="Genomic_DNA"/>
</dbReference>
<dbReference type="PRINTS" id="PR00702">
    <property type="entry name" value="ACRIFLAVINRP"/>
</dbReference>
<comment type="caution">
    <text evidence="2">The sequence shown here is derived from an EMBL/GenBank/DDBJ whole genome shotgun (WGS) entry which is preliminary data.</text>
</comment>
<feature type="transmembrane region" description="Helical" evidence="1">
    <location>
        <begin position="26"/>
        <end position="44"/>
    </location>
</feature>
<proteinExistence type="predicted"/>